<feature type="signal peptide" evidence="2">
    <location>
        <begin position="1"/>
        <end position="22"/>
    </location>
</feature>
<proteinExistence type="predicted"/>
<dbReference type="SUPFAM" id="SSF63817">
    <property type="entry name" value="Sortase"/>
    <property type="match status" value="1"/>
</dbReference>
<dbReference type="Proteomes" id="UP001165136">
    <property type="component" value="Unassembled WGS sequence"/>
</dbReference>
<feature type="chain" id="PRO_5040960428" evidence="2">
    <location>
        <begin position="23"/>
        <end position="193"/>
    </location>
</feature>
<organism evidence="3 4">
    <name type="scientific">Amycolatopsis taiwanensis</name>
    <dbReference type="NCBI Taxonomy" id="342230"/>
    <lineage>
        <taxon>Bacteria</taxon>
        <taxon>Bacillati</taxon>
        <taxon>Actinomycetota</taxon>
        <taxon>Actinomycetes</taxon>
        <taxon>Pseudonocardiales</taxon>
        <taxon>Pseudonocardiaceae</taxon>
        <taxon>Amycolatopsis</taxon>
    </lineage>
</organism>
<dbReference type="Pfam" id="PF04203">
    <property type="entry name" value="Sortase"/>
    <property type="match status" value="1"/>
</dbReference>
<dbReference type="NCBIfam" id="NF033748">
    <property type="entry name" value="class_F_sortase"/>
    <property type="match status" value="1"/>
</dbReference>
<keyword evidence="2" id="KW-0732">Signal</keyword>
<evidence type="ECO:0000256" key="2">
    <source>
        <dbReference type="SAM" id="SignalP"/>
    </source>
</evidence>
<evidence type="ECO:0000256" key="1">
    <source>
        <dbReference type="ARBA" id="ARBA00022801"/>
    </source>
</evidence>
<dbReference type="EMBL" id="BSTI01000011">
    <property type="protein sequence ID" value="GLY68457.1"/>
    <property type="molecule type" value="Genomic_DNA"/>
</dbReference>
<keyword evidence="1" id="KW-0378">Hydrolase</keyword>
<evidence type="ECO:0000313" key="4">
    <source>
        <dbReference type="Proteomes" id="UP001165136"/>
    </source>
</evidence>
<sequence>MRFIAVLLGLVLLAGCSAPAPSAPAPPTPPGSVAAESSQPAGLAHSVPTVLDIPKIEAHSTLVQLGLNSDDTIEVPPVSTPLQAGWYSYSPTPGEIGPAIILGHVDGGGQKGIFYRLKELLPGDQISVSRQDGSTAWFAVTKVDQISKSEFSADDVYGDTAAPELRLITCGGSFDRAAHSYRDNIIVYAALVG</sequence>
<dbReference type="InterPro" id="IPR023365">
    <property type="entry name" value="Sortase_dom-sf"/>
</dbReference>
<comment type="caution">
    <text evidence="3">The sequence shown here is derived from an EMBL/GenBank/DDBJ whole genome shotgun (WGS) entry which is preliminary data.</text>
</comment>
<dbReference type="PROSITE" id="PS51257">
    <property type="entry name" value="PROKAR_LIPOPROTEIN"/>
    <property type="match status" value="1"/>
</dbReference>
<dbReference type="Gene3D" id="2.40.260.10">
    <property type="entry name" value="Sortase"/>
    <property type="match status" value="1"/>
</dbReference>
<evidence type="ECO:0000313" key="3">
    <source>
        <dbReference type="EMBL" id="GLY68457.1"/>
    </source>
</evidence>
<reference evidence="3" key="1">
    <citation type="submission" date="2023-03" db="EMBL/GenBank/DDBJ databases">
        <title>Amycolatopsis taiwanensis NBRC 103393.</title>
        <authorList>
            <person name="Ichikawa N."/>
            <person name="Sato H."/>
            <person name="Tonouchi N."/>
        </authorList>
    </citation>
    <scope>NUCLEOTIDE SEQUENCE</scope>
    <source>
        <strain evidence="3">NBRC 103393</strain>
    </source>
</reference>
<dbReference type="InterPro" id="IPR005754">
    <property type="entry name" value="Sortase"/>
</dbReference>
<dbReference type="CDD" id="cd05829">
    <property type="entry name" value="Sortase_F"/>
    <property type="match status" value="1"/>
</dbReference>
<dbReference type="RefSeq" id="WP_285488399.1">
    <property type="nucleotide sequence ID" value="NZ_BSTI01000011.1"/>
</dbReference>
<name>A0A9W6R6I7_9PSEU</name>
<keyword evidence="4" id="KW-1185">Reference proteome</keyword>
<dbReference type="GO" id="GO:0016787">
    <property type="term" value="F:hydrolase activity"/>
    <property type="evidence" value="ECO:0007669"/>
    <property type="project" value="UniProtKB-KW"/>
</dbReference>
<dbReference type="InterPro" id="IPR042001">
    <property type="entry name" value="Sortase_F"/>
</dbReference>
<accession>A0A9W6R6I7</accession>
<dbReference type="AlphaFoldDB" id="A0A9W6R6I7"/>
<protein>
    <submittedName>
        <fullName evidence="3">Class F sortase</fullName>
    </submittedName>
</protein>
<gene>
    <name evidence="3" type="ORF">Atai01_50760</name>
</gene>